<keyword evidence="3" id="KW-0732">Signal</keyword>
<keyword evidence="5" id="KW-1185">Reference proteome</keyword>
<dbReference type="PANTHER" id="PTHR30024">
    <property type="entry name" value="ALIPHATIC SULFONATES-BINDING PROTEIN-RELATED"/>
    <property type="match status" value="1"/>
</dbReference>
<dbReference type="SUPFAM" id="SSF53850">
    <property type="entry name" value="Periplasmic binding protein-like II"/>
    <property type="match status" value="1"/>
</dbReference>
<dbReference type="NCBIfam" id="TIGR01409">
    <property type="entry name" value="TAT_signal_seq"/>
    <property type="match status" value="1"/>
</dbReference>
<comment type="similarity">
    <text evidence="2">Belongs to the bacterial solute-binding protein SsuA/TauA family.</text>
</comment>
<organism evidence="4 5">
    <name type="scientific">Salinactinospora qingdaonensis</name>
    <dbReference type="NCBI Taxonomy" id="702744"/>
    <lineage>
        <taxon>Bacteria</taxon>
        <taxon>Bacillati</taxon>
        <taxon>Actinomycetota</taxon>
        <taxon>Actinomycetes</taxon>
        <taxon>Streptosporangiales</taxon>
        <taxon>Nocardiopsidaceae</taxon>
        <taxon>Salinactinospora</taxon>
    </lineage>
</organism>
<sequence length="366" mass="40896">MRNRSSRGGTGSTALGRRDFLRSAAIGGAAVALAPSLSSCMLSGQGQSSGGGGSLAPVRFSFAPDPVWDYMLQQGVQEKFEKEHGLVIETSSTWDEFAYFAGGHGDIVSTASYELPLLEEETGIKTVTFGKYNLLRITPIVKTDKPYQTLADIPKGSRIGVPSAVSSTLVWGMFARELHDLDFQVGSGDYELVVEDHFVMAEHVDRGDIEAALVIPEAAISLLRQDRLRVLYDNKLPYQIYGEVRGSEHRGVMGNMFTATEEWFENNREQAALFLAMWEEGIKLWESDRTQIIRDFPQHFAVEEEADIQAMDDYLSEHDWFVDTVYLDQDWIEGETSLYDFMKDSGFMEEDAPVPRYEAVDPPELG</sequence>
<name>A0ABP7FZM1_9ACTN</name>
<evidence type="ECO:0000256" key="3">
    <source>
        <dbReference type="ARBA" id="ARBA00022729"/>
    </source>
</evidence>
<dbReference type="EMBL" id="BAABDD010000014">
    <property type="protein sequence ID" value="GAA3750163.1"/>
    <property type="molecule type" value="Genomic_DNA"/>
</dbReference>
<dbReference type="InterPro" id="IPR006311">
    <property type="entry name" value="TAT_signal"/>
</dbReference>
<comment type="caution">
    <text evidence="4">The sequence shown here is derived from an EMBL/GenBank/DDBJ whole genome shotgun (WGS) entry which is preliminary data.</text>
</comment>
<evidence type="ECO:0000256" key="2">
    <source>
        <dbReference type="ARBA" id="ARBA00010742"/>
    </source>
</evidence>
<evidence type="ECO:0000256" key="1">
    <source>
        <dbReference type="ARBA" id="ARBA00004418"/>
    </source>
</evidence>
<evidence type="ECO:0000313" key="5">
    <source>
        <dbReference type="Proteomes" id="UP001500908"/>
    </source>
</evidence>
<dbReference type="InterPro" id="IPR019546">
    <property type="entry name" value="TAT_signal_bac_arc"/>
</dbReference>
<comment type="subcellular location">
    <subcellularLocation>
        <location evidence="1">Periplasm</location>
    </subcellularLocation>
</comment>
<dbReference type="Proteomes" id="UP001500908">
    <property type="component" value="Unassembled WGS sequence"/>
</dbReference>
<dbReference type="PROSITE" id="PS51318">
    <property type="entry name" value="TAT"/>
    <property type="match status" value="1"/>
</dbReference>
<dbReference type="RefSeq" id="WP_344972508.1">
    <property type="nucleotide sequence ID" value="NZ_BAABDD010000014.1"/>
</dbReference>
<dbReference type="Gene3D" id="3.40.190.10">
    <property type="entry name" value="Periplasmic binding protein-like II"/>
    <property type="match status" value="1"/>
</dbReference>
<reference evidence="5" key="1">
    <citation type="journal article" date="2019" name="Int. J. Syst. Evol. Microbiol.">
        <title>The Global Catalogue of Microorganisms (GCM) 10K type strain sequencing project: providing services to taxonomists for standard genome sequencing and annotation.</title>
        <authorList>
            <consortium name="The Broad Institute Genomics Platform"/>
            <consortium name="The Broad Institute Genome Sequencing Center for Infectious Disease"/>
            <person name="Wu L."/>
            <person name="Ma J."/>
        </authorList>
    </citation>
    <scope>NUCLEOTIDE SEQUENCE [LARGE SCALE GENOMIC DNA]</scope>
    <source>
        <strain evidence="5">JCM 17137</strain>
    </source>
</reference>
<accession>A0ABP7FZM1</accession>
<protein>
    <submittedName>
        <fullName evidence="4">ABC transporter substrate-binding protein</fullName>
    </submittedName>
</protein>
<dbReference type="PANTHER" id="PTHR30024:SF47">
    <property type="entry name" value="TAURINE-BINDING PERIPLASMIC PROTEIN"/>
    <property type="match status" value="1"/>
</dbReference>
<proteinExistence type="inferred from homology"/>
<evidence type="ECO:0000313" key="4">
    <source>
        <dbReference type="EMBL" id="GAA3750163.1"/>
    </source>
</evidence>
<gene>
    <name evidence="4" type="ORF">GCM10022402_31640</name>
</gene>